<protein>
    <submittedName>
        <fullName evidence="2">Putative nuc-1 negative regulatory protein preg protein</fullName>
    </submittedName>
</protein>
<reference evidence="2" key="1">
    <citation type="submission" date="2016-03" db="EMBL/GenBank/DDBJ databases">
        <title>Draft genome sequence of Rosellinia necatrix.</title>
        <authorList>
            <person name="Kanematsu S."/>
        </authorList>
    </citation>
    <scope>NUCLEOTIDE SEQUENCE [LARGE SCALE GENOMIC DNA]</scope>
    <source>
        <strain evidence="2">W97</strain>
    </source>
</reference>
<gene>
    <name evidence="2" type="ORF">SAMD00023353_0203350</name>
</gene>
<proteinExistence type="predicted"/>
<organism evidence="2">
    <name type="scientific">Rosellinia necatrix</name>
    <name type="common">White root-rot fungus</name>
    <dbReference type="NCBI Taxonomy" id="77044"/>
    <lineage>
        <taxon>Eukaryota</taxon>
        <taxon>Fungi</taxon>
        <taxon>Dikarya</taxon>
        <taxon>Ascomycota</taxon>
        <taxon>Pezizomycotina</taxon>
        <taxon>Sordariomycetes</taxon>
        <taxon>Xylariomycetidae</taxon>
        <taxon>Xylariales</taxon>
        <taxon>Xylariaceae</taxon>
        <taxon>Rosellinia</taxon>
    </lineage>
</organism>
<dbReference type="OMA" id="ADIFYWP"/>
<name>A0A1W2TNX2_ROSNE</name>
<accession>A0A1W2TNX2</accession>
<keyword evidence="1" id="KW-0732">Signal</keyword>
<dbReference type="AlphaFoldDB" id="A0A1W2TNX2"/>
<dbReference type="PANTHER" id="PTHR39219:SF1">
    <property type="entry name" value="ER MEMBRANE PROTEIN COMPLEX SUBUNIT 10"/>
    <property type="match status" value="1"/>
</dbReference>
<evidence type="ECO:0000313" key="2">
    <source>
        <dbReference type="EMBL" id="GAP90079.1"/>
    </source>
</evidence>
<evidence type="ECO:0000313" key="3">
    <source>
        <dbReference type="Proteomes" id="UP000054516"/>
    </source>
</evidence>
<evidence type="ECO:0000256" key="1">
    <source>
        <dbReference type="SAM" id="SignalP"/>
    </source>
</evidence>
<keyword evidence="3" id="KW-1185">Reference proteome</keyword>
<dbReference type="PANTHER" id="PTHR39219">
    <property type="entry name" value="ER MEMBRANE PROTEIN COMPLEX SUBUNIT 10"/>
    <property type="match status" value="1"/>
</dbReference>
<dbReference type="OrthoDB" id="1894652at2759"/>
<sequence>MRVATILSGLAGLVLASYASTGERTSAIYIQAITASPTTPLPLAEIQYDILAPSEAQILTYEAPELPDDTKLVRVGTYDPATGQWTSSTSVASVDNFEKGYSPALILSVDRFAVPISAAIRGVRIDAGQTRDFGPQAVVIVTEAGKQPDLNKPIVLSPEGKQVVPEEKSMLQKYWWVIALILLMSVLGGGDEKK</sequence>
<feature type="chain" id="PRO_5010740968" evidence="1">
    <location>
        <begin position="17"/>
        <end position="194"/>
    </location>
</feature>
<dbReference type="Proteomes" id="UP000054516">
    <property type="component" value="Unassembled WGS sequence"/>
</dbReference>
<dbReference type="EMBL" id="DF977447">
    <property type="protein sequence ID" value="GAP90079.1"/>
    <property type="molecule type" value="Genomic_DNA"/>
</dbReference>
<dbReference type="STRING" id="77044.A0A1W2TNX2"/>
<feature type="signal peptide" evidence="1">
    <location>
        <begin position="1"/>
        <end position="16"/>
    </location>
</feature>